<proteinExistence type="predicted"/>
<protein>
    <recommendedName>
        <fullName evidence="1">HAT C-terminal dimerisation domain-containing protein</fullName>
    </recommendedName>
</protein>
<dbReference type="PANTHER" id="PTHR23272">
    <property type="entry name" value="BED FINGER-RELATED"/>
    <property type="match status" value="1"/>
</dbReference>
<evidence type="ECO:0000313" key="3">
    <source>
        <dbReference type="Proteomes" id="UP000708208"/>
    </source>
</evidence>
<evidence type="ECO:0000259" key="1">
    <source>
        <dbReference type="Pfam" id="PF05699"/>
    </source>
</evidence>
<feature type="domain" description="HAT C-terminal dimerisation" evidence="1">
    <location>
        <begin position="95"/>
        <end position="178"/>
    </location>
</feature>
<name>A0A8J2KLF5_9HEXA</name>
<dbReference type="InterPro" id="IPR008906">
    <property type="entry name" value="HATC_C_dom"/>
</dbReference>
<accession>A0A8J2KLF5</accession>
<comment type="caution">
    <text evidence="2">The sequence shown here is derived from an EMBL/GenBank/DDBJ whole genome shotgun (WGS) entry which is preliminary data.</text>
</comment>
<dbReference type="PANTHER" id="PTHR23272:SF184">
    <property type="entry name" value="OS03G0311250 PROTEIN"/>
    <property type="match status" value="1"/>
</dbReference>
<dbReference type="Pfam" id="PF05699">
    <property type="entry name" value="Dimer_Tnp_hAT"/>
    <property type="match status" value="1"/>
</dbReference>
<dbReference type="AlphaFoldDB" id="A0A8J2KLF5"/>
<dbReference type="OrthoDB" id="117690at2759"/>
<dbReference type="GO" id="GO:0046983">
    <property type="term" value="F:protein dimerization activity"/>
    <property type="evidence" value="ECO:0007669"/>
    <property type="project" value="InterPro"/>
</dbReference>
<dbReference type="Proteomes" id="UP000708208">
    <property type="component" value="Unassembled WGS sequence"/>
</dbReference>
<gene>
    <name evidence="2" type="ORF">AFUS01_LOCUS25860</name>
</gene>
<sequence length="207" mass="24084">MIVLAATNACDKLNKYYPKTDGLVHILGIFLDPRLKLDWHKTAGFKDNVSSYKRTIIQVWNAYKPAQEDISKEVEMYDDLFDRQMKRARIDSRDELEKYISQHPVKSSEVPNGVLTWWKEHELDFPNLAKMARDYLEVSATDVPAKCLFSTGTDLITPKRMKMLEDTIRISMCLKAWLKFGNRRELLQKLAEAVARKFGENMQIPIK</sequence>
<evidence type="ECO:0000313" key="2">
    <source>
        <dbReference type="EMBL" id="CAG7815162.1"/>
    </source>
</evidence>
<organism evidence="2 3">
    <name type="scientific">Allacma fusca</name>
    <dbReference type="NCBI Taxonomy" id="39272"/>
    <lineage>
        <taxon>Eukaryota</taxon>
        <taxon>Metazoa</taxon>
        <taxon>Ecdysozoa</taxon>
        <taxon>Arthropoda</taxon>
        <taxon>Hexapoda</taxon>
        <taxon>Collembola</taxon>
        <taxon>Symphypleona</taxon>
        <taxon>Sminthuridae</taxon>
        <taxon>Allacma</taxon>
    </lineage>
</organism>
<keyword evidence="3" id="KW-1185">Reference proteome</keyword>
<reference evidence="2" key="1">
    <citation type="submission" date="2021-06" db="EMBL/GenBank/DDBJ databases">
        <authorList>
            <person name="Hodson N. C."/>
            <person name="Mongue J. A."/>
            <person name="Jaron S. K."/>
        </authorList>
    </citation>
    <scope>NUCLEOTIDE SEQUENCE</scope>
</reference>
<dbReference type="EMBL" id="CAJVCH010337829">
    <property type="protein sequence ID" value="CAG7815162.1"/>
    <property type="molecule type" value="Genomic_DNA"/>
</dbReference>